<evidence type="ECO:0000313" key="2">
    <source>
        <dbReference type="EMBL" id="QNO54844.1"/>
    </source>
</evidence>
<evidence type="ECO:0000259" key="1">
    <source>
        <dbReference type="PROSITE" id="PS51841"/>
    </source>
</evidence>
<protein>
    <recommendedName>
        <fullName evidence="1">LTD domain-containing protein</fullName>
    </recommendedName>
</protein>
<dbReference type="PROSITE" id="PS51841">
    <property type="entry name" value="LTD"/>
    <property type="match status" value="1"/>
</dbReference>
<feature type="domain" description="LTD" evidence="1">
    <location>
        <begin position="1"/>
        <end position="95"/>
    </location>
</feature>
<sequence length="446" mass="48341">MSFELYNSDTKAINITGWKFFEAGTNHRLTLVQGSVVIPAGGYAIIADNATAFLHEHPQCTCAVIDSTFSLHNTEEYIALKNATVDTIDEVTYNASWGADENGRTLELNVTGGWEESRVGGGTPCQRNSVLGIPPLVINASANPPVIAVNTGITELRVDAAGIDSPIDVVTVDLSPTRGNASTVMFNIGNYTQDNISWTMYNYTTNVSVEGTFNLTVNATDINGNYNDTVNITLDVKKAVIPFSMIPPGTTVIGNITVDATIPDNIGKNATTVFFGEIAVIDNEAYYTINITKPVGGTKMYMGLDFKNENAALKRVVTEVGPGVEVANLSFYPVYVTFDYPLWVGKKWTDTTNVTGMIVNETGTPIPINTTAVVYGNVTSHVDLTVPYGTIHCLVVEVNVNLQDPPISFLRRNWMSDGEMPLIPKSQSHVRGILMEELELIEIVAP</sequence>
<dbReference type="EMBL" id="MT631595">
    <property type="protein sequence ID" value="QNO54844.1"/>
    <property type="molecule type" value="Genomic_DNA"/>
</dbReference>
<proteinExistence type="predicted"/>
<accession>A0A7G9Z3L0</accession>
<organism evidence="2">
    <name type="scientific">Candidatus Methanophaga sp. ANME-1 ERB7</name>
    <dbReference type="NCBI Taxonomy" id="2759913"/>
    <lineage>
        <taxon>Archaea</taxon>
        <taxon>Methanobacteriati</taxon>
        <taxon>Methanobacteriota</taxon>
        <taxon>Stenosarchaea group</taxon>
        <taxon>Methanomicrobia</taxon>
        <taxon>Candidatus Methanophagales</taxon>
        <taxon>Candidatus Methanophagaceae</taxon>
        <taxon>Candidatus Methanophaga</taxon>
    </lineage>
</organism>
<name>A0A7G9Z3L0_9EURY</name>
<dbReference type="InterPro" id="IPR001322">
    <property type="entry name" value="Lamin_tail_dom"/>
</dbReference>
<gene>
    <name evidence="2" type="ORF">PAHOCELH_00005</name>
</gene>
<dbReference type="AlphaFoldDB" id="A0A7G9Z3L0"/>
<reference evidence="2" key="1">
    <citation type="submission" date="2020-06" db="EMBL/GenBank/DDBJ databases">
        <title>Unique genomic features of the anaerobic methanotrophic archaea.</title>
        <authorList>
            <person name="Chadwick G.L."/>
            <person name="Skennerton C.T."/>
            <person name="Laso-Perez R."/>
            <person name="Leu A.O."/>
            <person name="Speth D.R."/>
            <person name="Yu H."/>
            <person name="Morgan-Lang C."/>
            <person name="Hatzenpichler R."/>
            <person name="Goudeau D."/>
            <person name="Malmstrom R."/>
            <person name="Brazelton W.J."/>
            <person name="Woyke T."/>
            <person name="Hallam S.J."/>
            <person name="Tyson G.W."/>
            <person name="Wegener G."/>
            <person name="Boetius A."/>
            <person name="Orphan V."/>
        </authorList>
    </citation>
    <scope>NUCLEOTIDE SEQUENCE</scope>
</reference>
<dbReference type="Pfam" id="PF00932">
    <property type="entry name" value="LTD"/>
    <property type="match status" value="1"/>
</dbReference>